<evidence type="ECO:0000313" key="3">
    <source>
        <dbReference type="EMBL" id="TCC44708.1"/>
    </source>
</evidence>
<dbReference type="AlphaFoldDB" id="A0A4R0JJ31"/>
<name>A0A4R0JJ31_9ACTN</name>
<dbReference type="RefSeq" id="WP_131517930.1">
    <property type="nucleotide sequence ID" value="NZ_SJKD01000009.1"/>
</dbReference>
<dbReference type="InterPro" id="IPR005149">
    <property type="entry name" value="Tscrpt_reg_PadR_N"/>
</dbReference>
<dbReference type="SUPFAM" id="SSF46785">
    <property type="entry name" value="Winged helix' DNA-binding domain"/>
    <property type="match status" value="1"/>
</dbReference>
<accession>A0A4R0JJ31</accession>
<evidence type="ECO:0000259" key="1">
    <source>
        <dbReference type="Pfam" id="PF03551"/>
    </source>
</evidence>
<comment type="caution">
    <text evidence="3">The sequence shown here is derived from an EMBL/GenBank/DDBJ whole genome shotgun (WGS) entry which is preliminary data.</text>
</comment>
<dbReference type="EMBL" id="SJKD01000009">
    <property type="protein sequence ID" value="TCC44708.1"/>
    <property type="molecule type" value="Genomic_DNA"/>
</dbReference>
<feature type="domain" description="Transcription regulator PadR C-terminal" evidence="2">
    <location>
        <begin position="90"/>
        <end position="165"/>
    </location>
</feature>
<protein>
    <submittedName>
        <fullName evidence="3">PadR family transcriptional regulator</fullName>
    </submittedName>
</protein>
<reference evidence="3 4" key="1">
    <citation type="submission" date="2019-02" db="EMBL/GenBank/DDBJ databases">
        <title>Kribbella capetownensis sp. nov. and Kribbella speibonae sp. nov., isolated from soil.</title>
        <authorList>
            <person name="Curtis S.M."/>
            <person name="Norton I."/>
            <person name="Everest G.J."/>
            <person name="Meyers P.R."/>
        </authorList>
    </citation>
    <scope>NUCLEOTIDE SEQUENCE [LARGE SCALE GENOMIC DNA]</scope>
    <source>
        <strain evidence="3 4">YM53</strain>
    </source>
</reference>
<evidence type="ECO:0000259" key="2">
    <source>
        <dbReference type="Pfam" id="PF10400"/>
    </source>
</evidence>
<organism evidence="3 4">
    <name type="scientific">Kribbella capetownensis</name>
    <dbReference type="NCBI Taxonomy" id="1572659"/>
    <lineage>
        <taxon>Bacteria</taxon>
        <taxon>Bacillati</taxon>
        <taxon>Actinomycetota</taxon>
        <taxon>Actinomycetes</taxon>
        <taxon>Propionibacteriales</taxon>
        <taxon>Kribbellaceae</taxon>
        <taxon>Kribbella</taxon>
    </lineage>
</organism>
<keyword evidence="4" id="KW-1185">Reference proteome</keyword>
<sequence length="172" mass="19126">MRSLFLALLADESRHGYEIKQALEQEFGDQLPALNAGQIYSTLARLERDGLVVGQSIEGDNRRKRVYELTEAGRAALTGWIETPVPGTRLKDEFFMKLVILASAGLAEPKALIAGQRREYLQSLRDLDAMVSADGSRPAAELLAEGAILHLKADLEWLDLIEQRLPMQREPA</sequence>
<feature type="domain" description="Transcription regulator PadR N-terminal" evidence="1">
    <location>
        <begin position="6"/>
        <end position="78"/>
    </location>
</feature>
<dbReference type="PANTHER" id="PTHR43252">
    <property type="entry name" value="TRANSCRIPTIONAL REGULATOR YQJI"/>
    <property type="match status" value="1"/>
</dbReference>
<dbReference type="OrthoDB" id="3186544at2"/>
<dbReference type="Gene3D" id="1.10.10.10">
    <property type="entry name" value="Winged helix-like DNA-binding domain superfamily/Winged helix DNA-binding domain"/>
    <property type="match status" value="1"/>
</dbReference>
<dbReference type="PANTHER" id="PTHR43252:SF6">
    <property type="entry name" value="NEGATIVE TRANSCRIPTION REGULATOR PADR"/>
    <property type="match status" value="1"/>
</dbReference>
<dbReference type="Pfam" id="PF10400">
    <property type="entry name" value="Vir_act_alpha_C"/>
    <property type="match status" value="1"/>
</dbReference>
<dbReference type="Pfam" id="PF03551">
    <property type="entry name" value="PadR"/>
    <property type="match status" value="1"/>
</dbReference>
<dbReference type="InterPro" id="IPR018309">
    <property type="entry name" value="Tscrpt_reg_PadR_C"/>
</dbReference>
<dbReference type="Proteomes" id="UP000293342">
    <property type="component" value="Unassembled WGS sequence"/>
</dbReference>
<dbReference type="InterPro" id="IPR036390">
    <property type="entry name" value="WH_DNA-bd_sf"/>
</dbReference>
<gene>
    <name evidence="3" type="ORF">E0H75_34690</name>
</gene>
<dbReference type="InterPro" id="IPR036388">
    <property type="entry name" value="WH-like_DNA-bd_sf"/>
</dbReference>
<evidence type="ECO:0000313" key="4">
    <source>
        <dbReference type="Proteomes" id="UP000293342"/>
    </source>
</evidence>
<proteinExistence type="predicted"/>